<evidence type="ECO:0000256" key="2">
    <source>
        <dbReference type="ARBA" id="ARBA00022803"/>
    </source>
</evidence>
<dbReference type="PANTHER" id="PTHR44858:SF1">
    <property type="entry name" value="UDP-N-ACETYLGLUCOSAMINE--PEPTIDE N-ACETYLGLUCOSAMINYLTRANSFERASE SPINDLY-RELATED"/>
    <property type="match status" value="1"/>
</dbReference>
<evidence type="ECO:0008006" key="6">
    <source>
        <dbReference type="Google" id="ProtNLM"/>
    </source>
</evidence>
<dbReference type="Pfam" id="PF13181">
    <property type="entry name" value="TPR_8"/>
    <property type="match status" value="1"/>
</dbReference>
<dbReference type="InterPro" id="IPR019734">
    <property type="entry name" value="TPR_rpt"/>
</dbReference>
<dbReference type="Proteomes" id="UP000689195">
    <property type="component" value="Unassembled WGS sequence"/>
</dbReference>
<dbReference type="PANTHER" id="PTHR44858">
    <property type="entry name" value="TETRATRICOPEPTIDE REPEAT PROTEIN 6"/>
    <property type="match status" value="1"/>
</dbReference>
<reference evidence="4" key="1">
    <citation type="submission" date="2021-01" db="EMBL/GenBank/DDBJ databases">
        <authorList>
            <consortium name="Genoscope - CEA"/>
            <person name="William W."/>
        </authorList>
    </citation>
    <scope>NUCLEOTIDE SEQUENCE</scope>
</reference>
<feature type="repeat" description="TPR" evidence="3">
    <location>
        <begin position="328"/>
        <end position="361"/>
    </location>
</feature>
<keyword evidence="5" id="KW-1185">Reference proteome</keyword>
<dbReference type="AlphaFoldDB" id="A0A8S1S1M8"/>
<proteinExistence type="predicted"/>
<evidence type="ECO:0000256" key="1">
    <source>
        <dbReference type="ARBA" id="ARBA00022737"/>
    </source>
</evidence>
<comment type="caution">
    <text evidence="4">The sequence shown here is derived from an EMBL/GenBank/DDBJ whole genome shotgun (WGS) entry which is preliminary data.</text>
</comment>
<organism evidence="4 5">
    <name type="scientific">Paramecium pentaurelia</name>
    <dbReference type="NCBI Taxonomy" id="43138"/>
    <lineage>
        <taxon>Eukaryota</taxon>
        <taxon>Sar</taxon>
        <taxon>Alveolata</taxon>
        <taxon>Ciliophora</taxon>
        <taxon>Intramacronucleata</taxon>
        <taxon>Oligohymenophorea</taxon>
        <taxon>Peniculida</taxon>
        <taxon>Parameciidae</taxon>
        <taxon>Paramecium</taxon>
    </lineage>
</organism>
<keyword evidence="1" id="KW-0677">Repeat</keyword>
<protein>
    <recommendedName>
        <fullName evidence="6">Tetratricopeptide repeat protein</fullName>
    </recommendedName>
</protein>
<name>A0A8S1S1M8_9CILI</name>
<sequence length="1031" mass="120242">MIVRQSISPKRKSVTPSMYEGRQYQNTLRCSNLKTESLDQRNVCSRNDDYKRKQHNISNPRKIISIQNHKASLNFSYNSKNLKTIQTSTRKLSLQTKTMISSTTSDNCQIQKFFINPIPNILQTCERLIKAQRLEEAMKELEEIDSLHINQDYQQQIAFLKGTIYMQNHQYEKAINNFQKCRQLGDLNGNAQVLQAISLRKIGNYIEAISILKDFLLKNNANQSPVYYDAVLQKGKLLMKLKKYKLAMHDFMIASTLEKDMQMFQGTLGKGDCLRQCGKIFEALIIYEGIPDNQQVLIRKIICYLELQQLDKALDIINKILIKDSNNSQALYLKGQVFMKKGKFNEAILSFEQSITENNSRKAVMKSLIEIAKIKIDQKDFYSAYYTLQRQDHLDVDKTSLMDLKQFTEGVIFLMKRKYKDAIIVLTELINKQQLGEFIKKLIFLYRAYGFICVNKYQNALKDFNYIQRFYPLEPTQLYNMIICEGIVMSQQNQFDKSQQFFQKASQIFPGKMEPHFYKALTLIQFVNKLQMNGKDKYIKKALKYLDKAVTLNDNNSKLLYHRGIIRFYFGQLELALQDLTIAIENNEERNSKILYARGLVQACLDNPQQALIDFTVAINWDPKYAEVYLNRAKVNTQLGNRTEAFEDLQIYISTNPTDPQIYLWAGNLSFHLGSHLNAIKTYSHSPELQNNVQLLSYRAMCFIIEKDLNNAFVDLNRIYEITSDKRWLIDKECLNALKIAIEQNIKESILISNYANYQSKNKSINFRQASKKLKQILNFEIEGYLFMKSDLLFYRGVMKFYQGNYIKAIDNWNDSYELMKQQQREEMTSNVQSDSSEGSQRMIIKLNDLEFQDRPYNMYEYQYNVAIATILNNLKPEGKLLLEDLSKLLPQTFTQGIMQFRDAIDSQQIQRTTLFQENNRLCELFPKFKVGNAVTRLSFCLPKLPSPCMKPGFDQQLLQCIQSIDVENKPEAPWIKRNLDGVIFTENVQQVELDLQSETQRSQLDQSQEQIVDEVEPNVYTLEKSTCISN</sequence>
<evidence type="ECO:0000313" key="4">
    <source>
        <dbReference type="EMBL" id="CAD8132804.1"/>
    </source>
</evidence>
<feature type="repeat" description="TPR" evidence="3">
    <location>
        <begin position="155"/>
        <end position="188"/>
    </location>
</feature>
<keyword evidence="2 3" id="KW-0802">TPR repeat</keyword>
<accession>A0A8S1S1M8</accession>
<dbReference type="InterPro" id="IPR050498">
    <property type="entry name" value="Ycf3"/>
</dbReference>
<evidence type="ECO:0000256" key="3">
    <source>
        <dbReference type="PROSITE-ProRule" id="PRU00339"/>
    </source>
</evidence>
<evidence type="ECO:0000313" key="5">
    <source>
        <dbReference type="Proteomes" id="UP000689195"/>
    </source>
</evidence>
<dbReference type="SMART" id="SM00028">
    <property type="entry name" value="TPR"/>
    <property type="match status" value="10"/>
</dbReference>
<dbReference type="PROSITE" id="PS50005">
    <property type="entry name" value="TPR"/>
    <property type="match status" value="2"/>
</dbReference>
<dbReference type="EMBL" id="CAJJDO010000002">
    <property type="protein sequence ID" value="CAD8132804.1"/>
    <property type="molecule type" value="Genomic_DNA"/>
</dbReference>
<dbReference type="OrthoDB" id="289098at2759"/>
<gene>
    <name evidence="4" type="ORF">PPENT_87.1.T0020079</name>
</gene>